<evidence type="ECO:0000256" key="1">
    <source>
        <dbReference type="ARBA" id="ARBA00000085"/>
    </source>
</evidence>
<keyword evidence="3" id="KW-0597">Phosphoprotein</keyword>
<feature type="domain" description="PAS" evidence="10">
    <location>
        <begin position="454"/>
        <end position="497"/>
    </location>
</feature>
<dbReference type="GO" id="GO:0006355">
    <property type="term" value="P:regulation of DNA-templated transcription"/>
    <property type="evidence" value="ECO:0007669"/>
    <property type="project" value="InterPro"/>
</dbReference>
<dbReference type="Pfam" id="PF02518">
    <property type="entry name" value="HATPase_c"/>
    <property type="match status" value="1"/>
</dbReference>
<name>A0A4R1K5B6_9BACT</name>
<feature type="transmembrane region" description="Helical" evidence="9">
    <location>
        <begin position="65"/>
        <end position="86"/>
    </location>
</feature>
<keyword evidence="4" id="KW-0808">Transferase</keyword>
<evidence type="ECO:0000256" key="5">
    <source>
        <dbReference type="ARBA" id="ARBA00022741"/>
    </source>
</evidence>
<evidence type="ECO:0000256" key="8">
    <source>
        <dbReference type="SAM" id="Coils"/>
    </source>
</evidence>
<dbReference type="RefSeq" id="WP_132874278.1">
    <property type="nucleotide sequence ID" value="NZ_SMGG01000006.1"/>
</dbReference>
<evidence type="ECO:0000256" key="2">
    <source>
        <dbReference type="ARBA" id="ARBA00012438"/>
    </source>
</evidence>
<keyword evidence="12" id="KW-1185">Reference proteome</keyword>
<evidence type="ECO:0000256" key="3">
    <source>
        <dbReference type="ARBA" id="ARBA00022553"/>
    </source>
</evidence>
<dbReference type="SMART" id="SM00086">
    <property type="entry name" value="PAC"/>
    <property type="match status" value="3"/>
</dbReference>
<proteinExistence type="predicted"/>
<feature type="transmembrane region" description="Helical" evidence="9">
    <location>
        <begin position="33"/>
        <end position="53"/>
    </location>
</feature>
<feature type="transmembrane region" description="Helical" evidence="9">
    <location>
        <begin position="9"/>
        <end position="27"/>
    </location>
</feature>
<evidence type="ECO:0000313" key="12">
    <source>
        <dbReference type="Proteomes" id="UP000294614"/>
    </source>
</evidence>
<feature type="transmembrane region" description="Helical" evidence="9">
    <location>
        <begin position="176"/>
        <end position="196"/>
    </location>
</feature>
<keyword evidence="9" id="KW-0472">Membrane</keyword>
<dbReference type="PANTHER" id="PTHR41523">
    <property type="entry name" value="TWO-COMPONENT SYSTEM SENSOR PROTEIN"/>
    <property type="match status" value="1"/>
</dbReference>
<dbReference type="Gene3D" id="3.30.450.20">
    <property type="entry name" value="PAS domain"/>
    <property type="match status" value="3"/>
</dbReference>
<keyword evidence="8" id="KW-0175">Coiled coil</keyword>
<accession>A0A4R1K5B6</accession>
<dbReference type="SUPFAM" id="SSF55785">
    <property type="entry name" value="PYP-like sensor domain (PAS domain)"/>
    <property type="match status" value="3"/>
</dbReference>
<dbReference type="OrthoDB" id="9767435at2"/>
<dbReference type="Pfam" id="PF00989">
    <property type="entry name" value="PAS"/>
    <property type="match status" value="1"/>
</dbReference>
<keyword evidence="9" id="KW-0812">Transmembrane</keyword>
<dbReference type="Gene3D" id="3.30.565.10">
    <property type="entry name" value="Histidine kinase-like ATPase, C-terminal domain"/>
    <property type="match status" value="1"/>
</dbReference>
<dbReference type="Pfam" id="PF07568">
    <property type="entry name" value="HisKA_2"/>
    <property type="match status" value="1"/>
</dbReference>
<evidence type="ECO:0000259" key="10">
    <source>
        <dbReference type="PROSITE" id="PS50112"/>
    </source>
</evidence>
<protein>
    <recommendedName>
        <fullName evidence="2">histidine kinase</fullName>
        <ecNumber evidence="2">2.7.13.3</ecNumber>
    </recommendedName>
</protein>
<keyword evidence="9" id="KW-1133">Transmembrane helix</keyword>
<feature type="domain" description="PAS" evidence="10">
    <location>
        <begin position="206"/>
        <end position="251"/>
    </location>
</feature>
<dbReference type="InterPro" id="IPR036890">
    <property type="entry name" value="HATPase_C_sf"/>
</dbReference>
<comment type="caution">
    <text evidence="11">The sequence shown here is derived from an EMBL/GenBank/DDBJ whole genome shotgun (WGS) entry which is preliminary data.</text>
</comment>
<gene>
    <name evidence="11" type="ORF">C8D98_2301</name>
</gene>
<sequence>MISALNDSLTLILAAMTLSFTFLFIYYTEKMQYLVLWSIGWGLSALAIVFYSLSIMVPGMERYEMASLVINYVSSVFIGMGIYHFIYGRLPSTLLLTALIFLTFIPGGIYRSNPELAAMAVVYIFGGTVFLLCGLALIKNVKGIGSKVAGTSFTVWGVILILNLMFRNSSELAAEFIQLNVLLTMVSALGILLMHFEKMRLELAGTTLLLRELTESSKDIVFSIRLKPEPYIDYISRSATKLLGYSPEEILQDKGSLSRMINGERMANLRLISEDRAVKQLQDIAELTAKNGKVMKFDINQTLIYGMDGKPESMIGIARDMTDRELEFNRLALEKSWYELIFKSSNIMTMLVQMQTMTIIESNIALNSFYCFPKEGMRGLHIRELFLSDDDYLDFLASTNEGLPFQCRNKLPDGTQVHVTMHSSMLSYDGKDYTFITVLDNTSENYLAHELSSIKNLHRSILESLNEGVIGINSDGVIFFINNSAAQVLGYETDELLYRCHHETIHYRDESGEIPESGCTILNSLKSGGNIRNKREFLVHKDGGLIPVLLNFSTMRSEENRKRGVLIFRDITEELNSEEMILTSLEENKTLLKELHHRVKNNFQMICSLLALHAEDLPESAEKEFLNESILKILSMALTHELLFETNSFSRLGSKSYLERMISHLQRASNGADDIIVTTDIEDIDLTLDEAVPCALIINELFTNSLKYASPEPEKLKIHISFRQDGEEKVLVLSDNGQGLKDIESFGSKSSYGHLIIKSLTRQLKGNISFENRNGLTVTLRYK</sequence>
<evidence type="ECO:0000256" key="7">
    <source>
        <dbReference type="ARBA" id="ARBA00022840"/>
    </source>
</evidence>
<evidence type="ECO:0000256" key="6">
    <source>
        <dbReference type="ARBA" id="ARBA00022777"/>
    </source>
</evidence>
<dbReference type="CDD" id="cd00130">
    <property type="entry name" value="PAS"/>
    <property type="match status" value="2"/>
</dbReference>
<dbReference type="EMBL" id="SMGG01000006">
    <property type="protein sequence ID" value="TCK59368.1"/>
    <property type="molecule type" value="Genomic_DNA"/>
</dbReference>
<organism evidence="11 12">
    <name type="scientific">Seleniivibrio woodruffii</name>
    <dbReference type="NCBI Taxonomy" id="1078050"/>
    <lineage>
        <taxon>Bacteria</taxon>
        <taxon>Pseudomonadati</taxon>
        <taxon>Deferribacterota</taxon>
        <taxon>Deferribacteres</taxon>
        <taxon>Deferribacterales</taxon>
        <taxon>Geovibrionaceae</taxon>
        <taxon>Seleniivibrio</taxon>
    </lineage>
</organism>
<evidence type="ECO:0000256" key="9">
    <source>
        <dbReference type="SAM" id="Phobius"/>
    </source>
</evidence>
<evidence type="ECO:0000256" key="4">
    <source>
        <dbReference type="ARBA" id="ARBA00022679"/>
    </source>
</evidence>
<dbReference type="SMART" id="SM00091">
    <property type="entry name" value="PAS"/>
    <property type="match status" value="3"/>
</dbReference>
<feature type="coiled-coil region" evidence="8">
    <location>
        <begin position="568"/>
        <end position="602"/>
    </location>
</feature>
<dbReference type="EC" id="2.7.13.3" evidence="2"/>
<dbReference type="NCBIfam" id="TIGR00229">
    <property type="entry name" value="sensory_box"/>
    <property type="match status" value="2"/>
</dbReference>
<dbReference type="GO" id="GO:0005524">
    <property type="term" value="F:ATP binding"/>
    <property type="evidence" value="ECO:0007669"/>
    <property type="project" value="UniProtKB-KW"/>
</dbReference>
<dbReference type="InterPro" id="IPR000014">
    <property type="entry name" value="PAS"/>
</dbReference>
<dbReference type="InterPro" id="IPR011495">
    <property type="entry name" value="Sig_transdc_His_kin_sub2_dim/P"/>
</dbReference>
<keyword evidence="5" id="KW-0547">Nucleotide-binding</keyword>
<comment type="catalytic activity">
    <reaction evidence="1">
        <text>ATP + protein L-histidine = ADP + protein N-phospho-L-histidine.</text>
        <dbReference type="EC" id="2.7.13.3"/>
    </reaction>
</comment>
<dbReference type="Proteomes" id="UP000294614">
    <property type="component" value="Unassembled WGS sequence"/>
</dbReference>
<feature type="transmembrane region" description="Helical" evidence="9">
    <location>
        <begin position="117"/>
        <end position="138"/>
    </location>
</feature>
<dbReference type="PROSITE" id="PS50112">
    <property type="entry name" value="PAS"/>
    <property type="match status" value="2"/>
</dbReference>
<keyword evidence="7" id="KW-0067">ATP-binding</keyword>
<dbReference type="InterPro" id="IPR003594">
    <property type="entry name" value="HATPase_dom"/>
</dbReference>
<dbReference type="InterPro" id="IPR013767">
    <property type="entry name" value="PAS_fold"/>
</dbReference>
<dbReference type="GO" id="GO:0004673">
    <property type="term" value="F:protein histidine kinase activity"/>
    <property type="evidence" value="ECO:0007669"/>
    <property type="project" value="UniProtKB-EC"/>
</dbReference>
<dbReference type="SUPFAM" id="SSF55874">
    <property type="entry name" value="ATPase domain of HSP90 chaperone/DNA topoisomerase II/histidine kinase"/>
    <property type="match status" value="1"/>
</dbReference>
<dbReference type="AlphaFoldDB" id="A0A4R1K5B6"/>
<reference evidence="11 12" key="1">
    <citation type="submission" date="2019-03" db="EMBL/GenBank/DDBJ databases">
        <title>Genomic Encyclopedia of Type Strains, Phase IV (KMG-IV): sequencing the most valuable type-strain genomes for metagenomic binning, comparative biology and taxonomic classification.</title>
        <authorList>
            <person name="Goeker M."/>
        </authorList>
    </citation>
    <scope>NUCLEOTIDE SEQUENCE [LARGE SCALE GENOMIC DNA]</scope>
    <source>
        <strain evidence="11 12">DSM 24984</strain>
    </source>
</reference>
<dbReference type="InterPro" id="IPR001610">
    <property type="entry name" value="PAC"/>
</dbReference>
<feature type="transmembrane region" description="Helical" evidence="9">
    <location>
        <begin position="144"/>
        <end position="164"/>
    </location>
</feature>
<dbReference type="InterPro" id="IPR035965">
    <property type="entry name" value="PAS-like_dom_sf"/>
</dbReference>
<feature type="transmembrane region" description="Helical" evidence="9">
    <location>
        <begin position="92"/>
        <end position="110"/>
    </location>
</feature>
<dbReference type="PANTHER" id="PTHR41523:SF8">
    <property type="entry name" value="ETHYLENE RESPONSE SENSOR PROTEIN"/>
    <property type="match status" value="1"/>
</dbReference>
<dbReference type="Pfam" id="PF13426">
    <property type="entry name" value="PAS_9"/>
    <property type="match status" value="2"/>
</dbReference>
<keyword evidence="6" id="KW-0418">Kinase</keyword>
<evidence type="ECO:0000313" key="11">
    <source>
        <dbReference type="EMBL" id="TCK59368.1"/>
    </source>
</evidence>